<dbReference type="GO" id="GO:0000118">
    <property type="term" value="C:histone deacetylase complex"/>
    <property type="evidence" value="ECO:0007669"/>
    <property type="project" value="TreeGrafter"/>
</dbReference>
<dbReference type="PROSITE" id="PS50294">
    <property type="entry name" value="WD_REPEATS_REGION"/>
    <property type="match status" value="3"/>
</dbReference>
<dbReference type="STRING" id="478820.A0A196SKS4"/>
<dbReference type="AlphaFoldDB" id="A0A196SKS4"/>
<dbReference type="Gene3D" id="1.20.960.30">
    <property type="match status" value="1"/>
</dbReference>
<evidence type="ECO:0000256" key="5">
    <source>
        <dbReference type="PROSITE-ProRule" id="PRU00221"/>
    </source>
</evidence>
<feature type="repeat" description="WD" evidence="5">
    <location>
        <begin position="321"/>
        <end position="353"/>
    </location>
</feature>
<dbReference type="PANTHER" id="PTHR22846:SF2">
    <property type="entry name" value="F-BOX-LIKE_WD REPEAT-CONTAINING PROTEIN EBI"/>
    <property type="match status" value="1"/>
</dbReference>
<comment type="subcellular location">
    <subcellularLocation>
        <location evidence="1">Nucleus</location>
    </subcellularLocation>
</comment>
<accession>A0A196SKS4</accession>
<dbReference type="Pfam" id="PF00400">
    <property type="entry name" value="WD40"/>
    <property type="match status" value="6"/>
</dbReference>
<reference evidence="6 7" key="1">
    <citation type="submission" date="2016-05" db="EMBL/GenBank/DDBJ databases">
        <title>Nuclear genome of Blastocystis sp. subtype 1 NandII.</title>
        <authorList>
            <person name="Gentekaki E."/>
            <person name="Curtis B."/>
            <person name="Stairs C."/>
            <person name="Eme L."/>
            <person name="Herman E."/>
            <person name="Klimes V."/>
            <person name="Arias M.C."/>
            <person name="Elias M."/>
            <person name="Hilliou F."/>
            <person name="Klute M."/>
            <person name="Malik S.-B."/>
            <person name="Pightling A."/>
            <person name="Rachubinski R."/>
            <person name="Salas D."/>
            <person name="Schlacht A."/>
            <person name="Suga H."/>
            <person name="Archibald J."/>
            <person name="Ball S.G."/>
            <person name="Clark G."/>
            <person name="Dacks J."/>
            <person name="Van Der Giezen M."/>
            <person name="Tsaousis A."/>
            <person name="Roger A."/>
        </authorList>
    </citation>
    <scope>NUCLEOTIDE SEQUENCE [LARGE SCALE GENOMIC DNA]</scope>
    <source>
        <strain evidence="7">ATCC 50177 / NandII</strain>
    </source>
</reference>
<comment type="caution">
    <text evidence="6">The sequence shown here is derived from an EMBL/GenBank/DDBJ whole genome shotgun (WGS) entry which is preliminary data.</text>
</comment>
<evidence type="ECO:0000313" key="7">
    <source>
        <dbReference type="Proteomes" id="UP000078348"/>
    </source>
</evidence>
<name>A0A196SKS4_BLAHN</name>
<dbReference type="Pfam" id="PF08513">
    <property type="entry name" value="LisH"/>
    <property type="match status" value="1"/>
</dbReference>
<evidence type="ECO:0000313" key="6">
    <source>
        <dbReference type="EMBL" id="OAO16896.1"/>
    </source>
</evidence>
<evidence type="ECO:0000256" key="2">
    <source>
        <dbReference type="ARBA" id="ARBA00022574"/>
    </source>
</evidence>
<evidence type="ECO:0000256" key="4">
    <source>
        <dbReference type="ARBA" id="ARBA00023242"/>
    </source>
</evidence>
<dbReference type="SMART" id="SM00320">
    <property type="entry name" value="WD40"/>
    <property type="match status" value="7"/>
</dbReference>
<dbReference type="InterPro" id="IPR006594">
    <property type="entry name" value="LisH"/>
</dbReference>
<dbReference type="GO" id="GO:0003714">
    <property type="term" value="F:transcription corepressor activity"/>
    <property type="evidence" value="ECO:0007669"/>
    <property type="project" value="InterPro"/>
</dbReference>
<keyword evidence="7" id="KW-1185">Reference proteome</keyword>
<dbReference type="SUPFAM" id="SSF50978">
    <property type="entry name" value="WD40 repeat-like"/>
    <property type="match status" value="1"/>
</dbReference>
<dbReference type="SMART" id="SM00667">
    <property type="entry name" value="LisH"/>
    <property type="match status" value="1"/>
</dbReference>
<evidence type="ECO:0000256" key="3">
    <source>
        <dbReference type="ARBA" id="ARBA00022737"/>
    </source>
</evidence>
<dbReference type="OrthoDB" id="1367865at2759"/>
<organism evidence="6 7">
    <name type="scientific">Blastocystis sp. subtype 1 (strain ATCC 50177 / NandII)</name>
    <dbReference type="NCBI Taxonomy" id="478820"/>
    <lineage>
        <taxon>Eukaryota</taxon>
        <taxon>Sar</taxon>
        <taxon>Stramenopiles</taxon>
        <taxon>Bigyra</taxon>
        <taxon>Opalozoa</taxon>
        <taxon>Opalinata</taxon>
        <taxon>Blastocystidae</taxon>
        <taxon>Blastocystis</taxon>
    </lineage>
</organism>
<dbReference type="PANTHER" id="PTHR22846">
    <property type="entry name" value="WD40 REPEAT PROTEIN"/>
    <property type="match status" value="1"/>
</dbReference>
<dbReference type="Gene3D" id="2.130.10.10">
    <property type="entry name" value="YVTN repeat-like/Quinoprotein amine dehydrogenase"/>
    <property type="match status" value="1"/>
</dbReference>
<dbReference type="InterPro" id="IPR036322">
    <property type="entry name" value="WD40_repeat_dom_sf"/>
</dbReference>
<feature type="repeat" description="WD" evidence="5">
    <location>
        <begin position="179"/>
        <end position="210"/>
    </location>
</feature>
<dbReference type="PROSITE" id="PS50896">
    <property type="entry name" value="LISH"/>
    <property type="match status" value="1"/>
</dbReference>
<dbReference type="Proteomes" id="UP000078348">
    <property type="component" value="Unassembled WGS sequence"/>
</dbReference>
<dbReference type="PROSITE" id="PS50082">
    <property type="entry name" value="WD_REPEATS_2"/>
    <property type="match status" value="3"/>
</dbReference>
<dbReference type="InterPro" id="IPR001680">
    <property type="entry name" value="WD40_rpt"/>
</dbReference>
<feature type="repeat" description="WD" evidence="5">
    <location>
        <begin position="122"/>
        <end position="163"/>
    </location>
</feature>
<proteinExistence type="predicted"/>
<dbReference type="FunFam" id="1.20.960.30:FF:000001">
    <property type="entry name" value="F-box-like/WD repeat-containing protein TBL1XR1"/>
    <property type="match status" value="1"/>
</dbReference>
<keyword evidence="3" id="KW-0677">Repeat</keyword>
<keyword evidence="4" id="KW-0539">Nucleus</keyword>
<dbReference type="InterPro" id="IPR015943">
    <property type="entry name" value="WD40/YVTN_repeat-like_dom_sf"/>
</dbReference>
<dbReference type="InterPro" id="IPR045183">
    <property type="entry name" value="Ebi-like"/>
</dbReference>
<dbReference type="CDD" id="cd00200">
    <property type="entry name" value="WD40"/>
    <property type="match status" value="1"/>
</dbReference>
<sequence length="484" mass="53231">MVYGSMSIRSEEVNYLIYRYLQECGFAHSAFIFSYESMIAESRVCDEHVEPGALISLLQKSLKYMELEAHVRDDGTEVECVAPFSLIHPHKCVSGKREILEDNAMEEEEPTKELLPTKVRSLEGHTGKIFSCKWCPQSDVLATGSADATVHLWSVATADPSQGSSFKSEAGPVLSHKNPECEDDSITCMDWSKDGDKLATANYDGDVKVWLNSAKDEITVATFHQPVMSVSFSPNGNRLLVAGILPSFYVYTIEASSAIQEIDTISVNEREKQFGGSLSIPLNTIVLDGLWRDDEMVTLVDSTSHIVNVSLDPAHKPLQILSGHEGEINSVAWTVDGRALISGGEDHVIRVWNDEKSIPVLEFNSHAGEVNQVLPSSTLSSQFFSCSVDKTVKVFDINSAAAVATYADHEASVTHLAQSNGAFSKVIASAGLDKSVYFYDTTSNEMIRSYKANNHIFDMAFNRSGEILSLATMDSQVYLLDIRV</sequence>
<gene>
    <name evidence="6" type="ORF">AV274_1339</name>
</gene>
<evidence type="ECO:0000256" key="1">
    <source>
        <dbReference type="ARBA" id="ARBA00004123"/>
    </source>
</evidence>
<protein>
    <submittedName>
        <fullName evidence="6">WD domain-containing protein</fullName>
    </submittedName>
</protein>
<keyword evidence="2 5" id="KW-0853">WD repeat</keyword>
<dbReference type="EMBL" id="LXWW01000054">
    <property type="protein sequence ID" value="OAO16896.1"/>
    <property type="molecule type" value="Genomic_DNA"/>
</dbReference>
<dbReference type="GO" id="GO:0006357">
    <property type="term" value="P:regulation of transcription by RNA polymerase II"/>
    <property type="evidence" value="ECO:0007669"/>
    <property type="project" value="TreeGrafter"/>
</dbReference>